<proteinExistence type="predicted"/>
<dbReference type="InterPro" id="IPR007607">
    <property type="entry name" value="BacA/B"/>
</dbReference>
<accession>A0A3B1CAT8</accession>
<organism evidence="1">
    <name type="scientific">hydrothermal vent metagenome</name>
    <dbReference type="NCBI Taxonomy" id="652676"/>
    <lineage>
        <taxon>unclassified sequences</taxon>
        <taxon>metagenomes</taxon>
        <taxon>ecological metagenomes</taxon>
    </lineage>
</organism>
<dbReference type="AlphaFoldDB" id="A0A3B1CAT8"/>
<dbReference type="EMBL" id="UOGG01000036">
    <property type="protein sequence ID" value="VAX27616.1"/>
    <property type="molecule type" value="Genomic_DNA"/>
</dbReference>
<evidence type="ECO:0000313" key="1">
    <source>
        <dbReference type="EMBL" id="VAX27616.1"/>
    </source>
</evidence>
<name>A0A3B1CAT8_9ZZZZ</name>
<dbReference type="PANTHER" id="PTHR35024:SF4">
    <property type="entry name" value="POLYMER-FORMING CYTOSKELETAL PROTEIN"/>
    <property type="match status" value="1"/>
</dbReference>
<gene>
    <name evidence="1" type="ORF">MNBD_NITROSPINAE05-769</name>
</gene>
<dbReference type="Pfam" id="PF04519">
    <property type="entry name" value="Bactofilin"/>
    <property type="match status" value="1"/>
</dbReference>
<evidence type="ECO:0008006" key="2">
    <source>
        <dbReference type="Google" id="ProtNLM"/>
    </source>
</evidence>
<dbReference type="PANTHER" id="PTHR35024">
    <property type="entry name" value="HYPOTHETICAL CYTOSOLIC PROTEIN"/>
    <property type="match status" value="1"/>
</dbReference>
<protein>
    <recommendedName>
        <fullName evidence="2">Polymer-forming cytoskeletal protein</fullName>
    </recommendedName>
</protein>
<reference evidence="1" key="1">
    <citation type="submission" date="2018-06" db="EMBL/GenBank/DDBJ databases">
        <authorList>
            <person name="Zhirakovskaya E."/>
        </authorList>
    </citation>
    <scope>NUCLEOTIDE SEQUENCE</scope>
</reference>
<sequence length="131" mass="13755">MAQKKDNSQLKAYMGEDAVFNGSLSFAGTVRIDGRFEGQVITEDTLIVGETGRVVADVNAGTVICKGIIEGTVIASNRIELHATGRIVGEVKSKSLQVEIGGVLDGRCDMSGEEKKIVALKKNEKAGASTG</sequence>